<sequence length="169" mass="18703">MKRYRARRARHQEAAELNVTAFMNLMVVLVPFLLILAVFSRITVHELNLPGSGVADDDPPQLQLEVVVRADRVVISDRRQGVLQEIENQDSGYDIERLAEALVSIKTQAPEVDRATILLEPEIDYQSLITVMDTVRGTAPHGSEEQLYEALFPRVSIGDAPAGDGGPET</sequence>
<comment type="subcellular location">
    <subcellularLocation>
        <location evidence="1">Cell membrane</location>
        <topology evidence="1">Single-pass membrane protein</topology>
    </subcellularLocation>
    <subcellularLocation>
        <location evidence="7">Cell membrane</location>
        <topology evidence="7">Single-pass type II membrane protein</topology>
    </subcellularLocation>
</comment>
<evidence type="ECO:0000256" key="2">
    <source>
        <dbReference type="ARBA" id="ARBA00005811"/>
    </source>
</evidence>
<comment type="similarity">
    <text evidence="2 7">Belongs to the ExbD/TolR family.</text>
</comment>
<dbReference type="Pfam" id="PF02472">
    <property type="entry name" value="ExbD"/>
    <property type="match status" value="1"/>
</dbReference>
<proteinExistence type="inferred from homology"/>
<keyword evidence="4 7" id="KW-0812">Transmembrane</keyword>
<comment type="caution">
    <text evidence="9">The sequence shown here is derived from an EMBL/GenBank/DDBJ whole genome shotgun (WGS) entry which is preliminary data.</text>
</comment>
<keyword evidence="3" id="KW-1003">Cell membrane</keyword>
<evidence type="ECO:0000256" key="3">
    <source>
        <dbReference type="ARBA" id="ARBA00022475"/>
    </source>
</evidence>
<accession>A0A3E0X333</accession>
<gene>
    <name evidence="9" type="ORF">CAL65_03000</name>
</gene>
<dbReference type="AlphaFoldDB" id="A0A3E0X333"/>
<evidence type="ECO:0000256" key="7">
    <source>
        <dbReference type="RuleBase" id="RU003879"/>
    </source>
</evidence>
<evidence type="ECO:0000256" key="5">
    <source>
        <dbReference type="ARBA" id="ARBA00022989"/>
    </source>
</evidence>
<dbReference type="OrthoDB" id="9150865at2"/>
<evidence type="ECO:0008006" key="11">
    <source>
        <dbReference type="Google" id="ProtNLM"/>
    </source>
</evidence>
<keyword evidence="5 8" id="KW-1133">Transmembrane helix</keyword>
<evidence type="ECO:0000256" key="4">
    <source>
        <dbReference type="ARBA" id="ARBA00022692"/>
    </source>
</evidence>
<dbReference type="GO" id="GO:0022857">
    <property type="term" value="F:transmembrane transporter activity"/>
    <property type="evidence" value="ECO:0007669"/>
    <property type="project" value="InterPro"/>
</dbReference>
<organism evidence="9 10">
    <name type="scientific">Alkalilimnicola ehrlichii</name>
    <dbReference type="NCBI Taxonomy" id="351052"/>
    <lineage>
        <taxon>Bacteria</taxon>
        <taxon>Pseudomonadati</taxon>
        <taxon>Pseudomonadota</taxon>
        <taxon>Gammaproteobacteria</taxon>
        <taxon>Chromatiales</taxon>
        <taxon>Ectothiorhodospiraceae</taxon>
        <taxon>Alkalilimnicola</taxon>
    </lineage>
</organism>
<dbReference type="InterPro" id="IPR003400">
    <property type="entry name" value="ExbD"/>
</dbReference>
<keyword evidence="7" id="KW-0813">Transport</keyword>
<keyword evidence="7" id="KW-0653">Protein transport</keyword>
<dbReference type="GO" id="GO:0005886">
    <property type="term" value="C:plasma membrane"/>
    <property type="evidence" value="ECO:0007669"/>
    <property type="project" value="UniProtKB-SubCell"/>
</dbReference>
<name>A0A3E0X333_9GAMM</name>
<feature type="transmembrane region" description="Helical" evidence="8">
    <location>
        <begin position="21"/>
        <end position="39"/>
    </location>
</feature>
<dbReference type="GO" id="GO:0015031">
    <property type="term" value="P:protein transport"/>
    <property type="evidence" value="ECO:0007669"/>
    <property type="project" value="UniProtKB-KW"/>
</dbReference>
<reference evidence="10" key="1">
    <citation type="submission" date="2017-05" db="EMBL/GenBank/DDBJ databases">
        <authorList>
            <person name="Sharma S."/>
            <person name="Sidhu C."/>
            <person name="Pinnaka A.K."/>
        </authorList>
    </citation>
    <scope>NUCLEOTIDE SEQUENCE [LARGE SCALE GENOMIC DNA]</scope>
    <source>
        <strain evidence="10">AK93</strain>
    </source>
</reference>
<keyword evidence="6 8" id="KW-0472">Membrane</keyword>
<protein>
    <recommendedName>
        <fullName evidence="11">Biopolymer transporter ExbD</fullName>
    </recommendedName>
</protein>
<keyword evidence="10" id="KW-1185">Reference proteome</keyword>
<evidence type="ECO:0000256" key="1">
    <source>
        <dbReference type="ARBA" id="ARBA00004162"/>
    </source>
</evidence>
<dbReference type="EMBL" id="NFZW01000002">
    <property type="protein sequence ID" value="RFA38885.1"/>
    <property type="molecule type" value="Genomic_DNA"/>
</dbReference>
<evidence type="ECO:0000256" key="8">
    <source>
        <dbReference type="SAM" id="Phobius"/>
    </source>
</evidence>
<evidence type="ECO:0000256" key="6">
    <source>
        <dbReference type="ARBA" id="ARBA00023136"/>
    </source>
</evidence>
<dbReference type="Proteomes" id="UP000256763">
    <property type="component" value="Unassembled WGS sequence"/>
</dbReference>
<dbReference type="RefSeq" id="WP_116300905.1">
    <property type="nucleotide sequence ID" value="NZ_NFZV01000002.1"/>
</dbReference>
<evidence type="ECO:0000313" key="10">
    <source>
        <dbReference type="Proteomes" id="UP000256763"/>
    </source>
</evidence>
<evidence type="ECO:0000313" key="9">
    <source>
        <dbReference type="EMBL" id="RFA38885.1"/>
    </source>
</evidence>